<feature type="signal peptide" evidence="1">
    <location>
        <begin position="1"/>
        <end position="20"/>
    </location>
</feature>
<sequence>MKLDKTGLLMVAGAALVLLAVVRKSTAAAGAPASGGQGGIGSGASSFWSNVVNNLGGNPTATTSATAGGQLLPGDVRMFANGTYEAGNMYVDPGQLTYNAQTGQVQESPFSGMYNILAPNTYGF</sequence>
<comment type="caution">
    <text evidence="2">The sequence shown here is derived from an EMBL/GenBank/DDBJ whole genome shotgun (WGS) entry which is preliminary data.</text>
</comment>
<dbReference type="EMBL" id="MTJZ01000012">
    <property type="protein sequence ID" value="OMG73130.1"/>
    <property type="molecule type" value="Genomic_DNA"/>
</dbReference>
<name>A0A1R1JD12_9BURK</name>
<dbReference type="AlphaFoldDB" id="A0A1R1JD12"/>
<accession>A0A1R1JD12</accession>
<dbReference type="RefSeq" id="WP_076477016.1">
    <property type="nucleotide sequence ID" value="NZ_MTJZ01000012.1"/>
</dbReference>
<evidence type="ECO:0000313" key="3">
    <source>
        <dbReference type="Proteomes" id="UP000187194"/>
    </source>
</evidence>
<protein>
    <submittedName>
        <fullName evidence="2">Uncharacterized protein</fullName>
    </submittedName>
</protein>
<evidence type="ECO:0000256" key="1">
    <source>
        <dbReference type="SAM" id="SignalP"/>
    </source>
</evidence>
<reference evidence="2 3" key="1">
    <citation type="submission" date="2017-01" db="EMBL/GenBank/DDBJ databases">
        <title>Phylogeographic, genomic and meropenem susceptibility analysis of Burkholderia ubonensis.</title>
        <authorList>
            <person name="Price E.P."/>
            <person name="Sarovich D.S."/>
            <person name="Webb J.R."/>
            <person name="Hall C.M."/>
            <person name="Sahl J.W."/>
            <person name="Kaestli M."/>
            <person name="Mayo M."/>
            <person name="Harrington G."/>
            <person name="Baker A.L."/>
            <person name="Sidak-Loftis L.C."/>
            <person name="Lummis M."/>
            <person name="Schupp J.M."/>
            <person name="Gillece J.D."/>
            <person name="Tuanyok A."/>
            <person name="Warner J."/>
            <person name="Busch J.D."/>
            <person name="Keim P."/>
            <person name="Currie B.J."/>
            <person name="Wagner D.M."/>
        </authorList>
    </citation>
    <scope>NUCLEOTIDE SEQUENCE [LARGE SCALE GENOMIC DNA]</scope>
    <source>
        <strain evidence="2 3">A21</strain>
    </source>
</reference>
<evidence type="ECO:0000313" key="2">
    <source>
        <dbReference type="EMBL" id="OMG73130.1"/>
    </source>
</evidence>
<feature type="chain" id="PRO_5013385729" evidence="1">
    <location>
        <begin position="21"/>
        <end position="124"/>
    </location>
</feature>
<organism evidence="2 3">
    <name type="scientific">Burkholderia ubonensis</name>
    <dbReference type="NCBI Taxonomy" id="101571"/>
    <lineage>
        <taxon>Bacteria</taxon>
        <taxon>Pseudomonadati</taxon>
        <taxon>Pseudomonadota</taxon>
        <taxon>Betaproteobacteria</taxon>
        <taxon>Burkholderiales</taxon>
        <taxon>Burkholderiaceae</taxon>
        <taxon>Burkholderia</taxon>
        <taxon>Burkholderia cepacia complex</taxon>
    </lineage>
</organism>
<keyword evidence="1" id="KW-0732">Signal</keyword>
<proteinExistence type="predicted"/>
<dbReference type="Proteomes" id="UP000187194">
    <property type="component" value="Unassembled WGS sequence"/>
</dbReference>
<gene>
    <name evidence="2" type="ORF">BW685_12985</name>
</gene>